<dbReference type="HOGENOM" id="CLU_1248449_0_0_10"/>
<dbReference type="eggNOG" id="ENOG502Z9SZ">
    <property type="taxonomic scope" value="Bacteria"/>
</dbReference>
<keyword evidence="2" id="KW-1185">Reference proteome</keyword>
<evidence type="ECO:0000313" key="2">
    <source>
        <dbReference type="Proteomes" id="UP000009049"/>
    </source>
</evidence>
<dbReference type="STRING" id="313596.RB2501_05665"/>
<sequence>MGYLQFFCLYVLVLLSPPALESQQITAPELLEKSIAYHDPQGQWGRLRADFEILAERPGGSDRLSTIHMDQAASLFRVRVEQEGVTKTYQVHGGHCRLWYQGEAGFPEETAASENLTCERASLLRDYYSYLYGLPMKLRDPGTVMEPEVNRADFHGKEYLVIEVRYEPGTGSDTWRFYFDPVTSALGAYQFFHDVAANDGEYILLEGEAAIGTMRVPEFRKWYRNDTGEYLGSDRLRPAGSRE</sequence>
<dbReference type="Proteomes" id="UP000009049">
    <property type="component" value="Chromosome"/>
</dbReference>
<reference evidence="1 2" key="1">
    <citation type="journal article" date="2009" name="J. Bacteriol.">
        <title>Complete genome sequence of Robiginitalea biformata HTCC2501.</title>
        <authorList>
            <person name="Oh H.M."/>
            <person name="Giovannoni S.J."/>
            <person name="Lee K."/>
            <person name="Ferriera S."/>
            <person name="Johnson J."/>
            <person name="Cho J.C."/>
        </authorList>
    </citation>
    <scope>NUCLEOTIDE SEQUENCE [LARGE SCALE GENOMIC DNA]</scope>
    <source>
        <strain evidence="2">ATCC BAA-864 / HTCC2501 / KCTC 12146</strain>
    </source>
</reference>
<dbReference type="OrthoDB" id="1489248at2"/>
<dbReference type="EMBL" id="CP001712">
    <property type="protein sequence ID" value="EAR16361.1"/>
    <property type="molecule type" value="Genomic_DNA"/>
</dbReference>
<organism evidence="1 2">
    <name type="scientific">Robiginitalea biformata (strain ATCC BAA-864 / DSM 15991 / KCTC 12146 / HTCC2501)</name>
    <dbReference type="NCBI Taxonomy" id="313596"/>
    <lineage>
        <taxon>Bacteria</taxon>
        <taxon>Pseudomonadati</taxon>
        <taxon>Bacteroidota</taxon>
        <taxon>Flavobacteriia</taxon>
        <taxon>Flavobacteriales</taxon>
        <taxon>Flavobacteriaceae</taxon>
        <taxon>Robiginitalea</taxon>
    </lineage>
</organism>
<name>A4CHF3_ROBBH</name>
<dbReference type="Pfam" id="PF20113">
    <property type="entry name" value="DUF6503"/>
    <property type="match status" value="1"/>
</dbReference>
<dbReference type="RefSeq" id="WP_015753118.1">
    <property type="nucleotide sequence ID" value="NC_013222.1"/>
</dbReference>
<dbReference type="AlphaFoldDB" id="A4CHF3"/>
<protein>
    <submittedName>
        <fullName evidence="1">Uncharacterized protein</fullName>
    </submittedName>
</protein>
<gene>
    <name evidence="1" type="ordered locus">RB2501_05665</name>
</gene>
<proteinExistence type="predicted"/>
<evidence type="ECO:0000313" key="1">
    <source>
        <dbReference type="EMBL" id="EAR16361.1"/>
    </source>
</evidence>
<accession>A4CHF3</accession>
<dbReference type="InterPro" id="IPR045444">
    <property type="entry name" value="DUF6503"/>
</dbReference>
<dbReference type="KEGG" id="rbi:RB2501_05665"/>